<keyword evidence="5" id="KW-1015">Disulfide bond</keyword>
<sequence length="178" mass="20091">MPKMANETLKQELGNAAWKLLHTVLSRYPEEPTTLQKNYLTQFISSFAQVYPCGDCARHFRKLLNKYPPQLSSRITAAVWGCHIHNQVNERLHKEIYDCSHILEDYDCGCGTDELESDFTLGGASLKGSKESEGNEIVKKENQVDDKEQSNKKNSDSDEVSEHLKSIKIESSENKVGG</sequence>
<gene>
    <name evidence="9" type="ORF">Cboi02_000481600</name>
</gene>
<dbReference type="PROSITE" id="PS51324">
    <property type="entry name" value="ERV_ALR"/>
    <property type="match status" value="1"/>
</dbReference>
<dbReference type="FunFam" id="1.20.120.310:FF:000002">
    <property type="entry name" value="Sulfhydryl oxidase"/>
    <property type="match status" value="1"/>
</dbReference>
<evidence type="ECO:0000256" key="5">
    <source>
        <dbReference type="ARBA" id="ARBA00023157"/>
    </source>
</evidence>
<evidence type="ECO:0000259" key="8">
    <source>
        <dbReference type="PROSITE" id="PS51324"/>
    </source>
</evidence>
<evidence type="ECO:0000256" key="6">
    <source>
        <dbReference type="RuleBase" id="RU371123"/>
    </source>
</evidence>
<evidence type="ECO:0000256" key="3">
    <source>
        <dbReference type="ARBA" id="ARBA00022827"/>
    </source>
</evidence>
<protein>
    <recommendedName>
        <fullName evidence="6">Sulfhydryl oxidase</fullName>
        <ecNumber evidence="6">1.8.3.2</ecNumber>
    </recommendedName>
</protein>
<dbReference type="InterPro" id="IPR017905">
    <property type="entry name" value="ERV/ALR_sulphydryl_oxidase"/>
</dbReference>
<comment type="caution">
    <text evidence="9">The sequence shown here is derived from an EMBL/GenBank/DDBJ whole genome shotgun (WGS) entry which is preliminary data.</text>
</comment>
<dbReference type="PANTHER" id="PTHR12645">
    <property type="entry name" value="ALR/ERV"/>
    <property type="match status" value="1"/>
</dbReference>
<keyword evidence="3 6" id="KW-0274">FAD</keyword>
<accession>A0A9W6WK55</accession>
<dbReference type="InterPro" id="IPR036774">
    <property type="entry name" value="ERV/ALR_sulphydryl_oxid_sf"/>
</dbReference>
<name>A0A9W6WK55_CANBO</name>
<dbReference type="InterPro" id="IPR039799">
    <property type="entry name" value="ALR/ERV"/>
</dbReference>
<comment type="cofactor">
    <cofactor evidence="1 6">
        <name>FAD</name>
        <dbReference type="ChEBI" id="CHEBI:57692"/>
    </cofactor>
</comment>
<reference evidence="9" key="1">
    <citation type="submission" date="2023-04" db="EMBL/GenBank/DDBJ databases">
        <title>Candida boidinii NBRC 10035.</title>
        <authorList>
            <person name="Ichikawa N."/>
            <person name="Sato H."/>
            <person name="Tonouchi N."/>
        </authorList>
    </citation>
    <scope>NUCLEOTIDE SEQUENCE</scope>
    <source>
        <strain evidence="9">NBRC 10035</strain>
    </source>
</reference>
<evidence type="ECO:0000256" key="1">
    <source>
        <dbReference type="ARBA" id="ARBA00001974"/>
    </source>
</evidence>
<feature type="region of interest" description="Disordered" evidence="7">
    <location>
        <begin position="125"/>
        <end position="178"/>
    </location>
</feature>
<evidence type="ECO:0000256" key="7">
    <source>
        <dbReference type="SAM" id="MobiDB-lite"/>
    </source>
</evidence>
<proteinExistence type="predicted"/>
<feature type="domain" description="ERV/ALR sulfhydryl oxidase" evidence="8">
    <location>
        <begin position="6"/>
        <end position="106"/>
    </location>
</feature>
<dbReference type="Pfam" id="PF04777">
    <property type="entry name" value="Evr1_Alr"/>
    <property type="match status" value="1"/>
</dbReference>
<dbReference type="GO" id="GO:0050660">
    <property type="term" value="F:flavin adenine dinucleotide binding"/>
    <property type="evidence" value="ECO:0007669"/>
    <property type="project" value="TreeGrafter"/>
</dbReference>
<dbReference type="PANTHER" id="PTHR12645:SF1">
    <property type="entry name" value="FAD-LINKED SULFHYDRYL OXIDASE ERV2"/>
    <property type="match status" value="1"/>
</dbReference>
<dbReference type="SUPFAM" id="SSF69000">
    <property type="entry name" value="FAD-dependent thiol oxidase"/>
    <property type="match status" value="1"/>
</dbReference>
<evidence type="ECO:0000313" key="10">
    <source>
        <dbReference type="Proteomes" id="UP001165120"/>
    </source>
</evidence>
<keyword evidence="10" id="KW-1185">Reference proteome</keyword>
<keyword evidence="2 6" id="KW-0285">Flavoprotein</keyword>
<dbReference type="Proteomes" id="UP001165120">
    <property type="component" value="Unassembled WGS sequence"/>
</dbReference>
<dbReference type="EC" id="1.8.3.2" evidence="6"/>
<evidence type="ECO:0000256" key="2">
    <source>
        <dbReference type="ARBA" id="ARBA00022630"/>
    </source>
</evidence>
<dbReference type="GO" id="GO:0016971">
    <property type="term" value="F:flavin-dependent sulfhydryl oxidase activity"/>
    <property type="evidence" value="ECO:0007669"/>
    <property type="project" value="InterPro"/>
</dbReference>
<dbReference type="Gene3D" id="1.20.120.310">
    <property type="entry name" value="ERV/ALR sulfhydryl oxidase domain"/>
    <property type="match status" value="1"/>
</dbReference>
<evidence type="ECO:0000256" key="4">
    <source>
        <dbReference type="ARBA" id="ARBA00023002"/>
    </source>
</evidence>
<dbReference type="EMBL" id="BSXN01002082">
    <property type="protein sequence ID" value="GME75519.1"/>
    <property type="molecule type" value="Genomic_DNA"/>
</dbReference>
<keyword evidence="4 6" id="KW-0560">Oxidoreductase</keyword>
<dbReference type="GO" id="GO:0005739">
    <property type="term" value="C:mitochondrion"/>
    <property type="evidence" value="ECO:0007669"/>
    <property type="project" value="TreeGrafter"/>
</dbReference>
<evidence type="ECO:0000313" key="9">
    <source>
        <dbReference type="EMBL" id="GME75519.1"/>
    </source>
</evidence>
<feature type="compositionally biased region" description="Basic and acidic residues" evidence="7">
    <location>
        <begin position="128"/>
        <end position="178"/>
    </location>
</feature>
<comment type="catalytic activity">
    <reaction evidence="6">
        <text>2 R'C(R)SH + O2 = R'C(R)S-S(R)CR' + H2O2</text>
        <dbReference type="Rhea" id="RHEA:17357"/>
        <dbReference type="ChEBI" id="CHEBI:15379"/>
        <dbReference type="ChEBI" id="CHEBI:16240"/>
        <dbReference type="ChEBI" id="CHEBI:16520"/>
        <dbReference type="ChEBI" id="CHEBI:17412"/>
        <dbReference type="EC" id="1.8.3.2"/>
    </reaction>
</comment>
<organism evidence="9 10">
    <name type="scientific">Candida boidinii</name>
    <name type="common">Yeast</name>
    <dbReference type="NCBI Taxonomy" id="5477"/>
    <lineage>
        <taxon>Eukaryota</taxon>
        <taxon>Fungi</taxon>
        <taxon>Dikarya</taxon>
        <taxon>Ascomycota</taxon>
        <taxon>Saccharomycotina</taxon>
        <taxon>Pichiomycetes</taxon>
        <taxon>Pichiales</taxon>
        <taxon>Pichiaceae</taxon>
        <taxon>Ogataea</taxon>
        <taxon>Ogataea/Candida clade</taxon>
    </lineage>
</organism>
<dbReference type="AlphaFoldDB" id="A0A9W6WK55"/>